<dbReference type="Gene3D" id="3.20.180.10">
    <property type="entry name" value="PNP-oxidase-like"/>
    <property type="match status" value="1"/>
</dbReference>
<dbReference type="Pfam" id="PF13883">
    <property type="entry name" value="CREG_beta-barrel"/>
    <property type="match status" value="1"/>
</dbReference>
<dbReference type="Pfam" id="PF10615">
    <property type="entry name" value="DUF2470"/>
    <property type="match status" value="1"/>
</dbReference>
<accession>A0AB40CS18</accession>
<dbReference type="SUPFAM" id="SSF50475">
    <property type="entry name" value="FMN-binding split barrel"/>
    <property type="match status" value="1"/>
</dbReference>
<evidence type="ECO:0000259" key="2">
    <source>
        <dbReference type="Pfam" id="PF13883"/>
    </source>
</evidence>
<name>A0AB40CS18_DIOCR</name>
<dbReference type="GeneID" id="120278066"/>
<dbReference type="PANTHER" id="PTHR13343:SF24">
    <property type="entry name" value="OS07G0573800 PROTEIN"/>
    <property type="match status" value="1"/>
</dbReference>
<dbReference type="RefSeq" id="XP_039140898.1">
    <property type="nucleotide sequence ID" value="XM_039284964.1"/>
</dbReference>
<dbReference type="GO" id="GO:0020037">
    <property type="term" value="F:heme binding"/>
    <property type="evidence" value="ECO:0007669"/>
    <property type="project" value="EnsemblPlants"/>
</dbReference>
<sequence>MTTFFSTPSIHSSRLLLHGFRINGVSSSLPLSRTLHCSHVAMASTASQSSQTVESGDAGGGSDVFQLIHAHQAAAARLSPIEEARTLLNYSVRGVLSSFSKDHEGYPSGSMVDFACDDNGSPILAVSSLAVHSKNLLCNPKCSLLIAKDPQDRTDVVITLHGDAIPVSEKDREAVRSVYLRKLPDAFWVDFGDFHFIQIKPKFVRYVTGVATALLGSGEFGAEEFKAAKVDPIFQFSAPITSHMNKDHPEDTKAIVEYSTSVKVDSAYMLDVDSLGFNVKAGFQGSTLKLRIPFPRRAEDRKDVKTLIVEMLQAARASS</sequence>
<dbReference type="InterPro" id="IPR055343">
    <property type="entry name" value="CREG_beta-barrel"/>
</dbReference>
<dbReference type="GO" id="GO:0042803">
    <property type="term" value="F:protein homodimerization activity"/>
    <property type="evidence" value="ECO:0007669"/>
    <property type="project" value="EnsemblPlants"/>
</dbReference>
<dbReference type="Gene3D" id="2.30.110.10">
    <property type="entry name" value="Electron Transport, Fmn-binding Protein, Chain A"/>
    <property type="match status" value="1"/>
</dbReference>
<protein>
    <submittedName>
        <fullName evidence="4">Glutamyl-tRNA reductase-binding protein, chloroplastic</fullName>
    </submittedName>
</protein>
<reference evidence="4" key="1">
    <citation type="submission" date="2025-08" db="UniProtKB">
        <authorList>
            <consortium name="RefSeq"/>
        </authorList>
    </citation>
    <scope>IDENTIFICATION</scope>
</reference>
<dbReference type="InterPro" id="IPR019595">
    <property type="entry name" value="DUF2470"/>
</dbReference>
<dbReference type="GO" id="GO:0042167">
    <property type="term" value="P:heme catabolic process"/>
    <property type="evidence" value="ECO:0007669"/>
    <property type="project" value="EnsemblPlants"/>
</dbReference>
<dbReference type="GO" id="GO:0009507">
    <property type="term" value="C:chloroplast"/>
    <property type="evidence" value="ECO:0007669"/>
    <property type="project" value="EnsemblPlants"/>
</dbReference>
<dbReference type="InterPro" id="IPR037119">
    <property type="entry name" value="Haem_oxidase_HugZ-like_sf"/>
</dbReference>
<evidence type="ECO:0000313" key="3">
    <source>
        <dbReference type="Proteomes" id="UP001515500"/>
    </source>
</evidence>
<keyword evidence="3" id="KW-1185">Reference proteome</keyword>
<dbReference type="Proteomes" id="UP001515500">
    <property type="component" value="Chromosome 15"/>
</dbReference>
<feature type="domain" description="DUF2470" evidence="1">
    <location>
        <begin position="237"/>
        <end position="311"/>
    </location>
</feature>
<dbReference type="InterPro" id="IPR012349">
    <property type="entry name" value="Split_barrel_FMN-bd"/>
</dbReference>
<dbReference type="GO" id="GO:0033014">
    <property type="term" value="P:tetrapyrrole biosynthetic process"/>
    <property type="evidence" value="ECO:0007669"/>
    <property type="project" value="EnsemblPlants"/>
</dbReference>
<gene>
    <name evidence="4" type="primary">LOC120278066</name>
</gene>
<organism evidence="3 4">
    <name type="scientific">Dioscorea cayennensis subsp. rotundata</name>
    <name type="common">White Guinea yam</name>
    <name type="synonym">Dioscorea rotundata</name>
    <dbReference type="NCBI Taxonomy" id="55577"/>
    <lineage>
        <taxon>Eukaryota</taxon>
        <taxon>Viridiplantae</taxon>
        <taxon>Streptophyta</taxon>
        <taxon>Embryophyta</taxon>
        <taxon>Tracheophyta</taxon>
        <taxon>Spermatophyta</taxon>
        <taxon>Magnoliopsida</taxon>
        <taxon>Liliopsida</taxon>
        <taxon>Dioscoreales</taxon>
        <taxon>Dioscoreaceae</taxon>
        <taxon>Dioscorea</taxon>
    </lineage>
</organism>
<evidence type="ECO:0000259" key="1">
    <source>
        <dbReference type="Pfam" id="PF10615"/>
    </source>
</evidence>
<proteinExistence type="predicted"/>
<dbReference type="PANTHER" id="PTHR13343">
    <property type="entry name" value="CREG1 PROTEIN"/>
    <property type="match status" value="1"/>
</dbReference>
<dbReference type="AlphaFoldDB" id="A0AB40CS18"/>
<feature type="domain" description="CREG-like beta-barrel" evidence="2">
    <location>
        <begin position="82"/>
        <end position="207"/>
    </location>
</feature>
<evidence type="ECO:0000313" key="4">
    <source>
        <dbReference type="RefSeq" id="XP_039140898.1"/>
    </source>
</evidence>